<evidence type="ECO:0000313" key="1">
    <source>
        <dbReference type="EMBL" id="KAG7576043.1"/>
    </source>
</evidence>
<dbReference type="EMBL" id="JAEFBK010000008">
    <property type="protein sequence ID" value="KAG7576043.1"/>
    <property type="molecule type" value="Genomic_DNA"/>
</dbReference>
<accession>A0A8T2APP9</accession>
<keyword evidence="2" id="KW-1185">Reference proteome</keyword>
<name>A0A8T2APP9_9BRAS</name>
<comment type="caution">
    <text evidence="1">The sequence shown here is derived from an EMBL/GenBank/DDBJ whole genome shotgun (WGS) entry which is preliminary data.</text>
</comment>
<sequence>MGFLRIACSWRGLLECRSRGFCWQEPCFEFFEFTAKSCISIVKLYMKGKGEDELWRDSFMLVRFPRDEGRDPSRLFSERSNTLRLVRFDMHCFCSLGQHLFDSATSFILRNLKREERSHRDLLEP</sequence>
<evidence type="ECO:0000313" key="2">
    <source>
        <dbReference type="Proteomes" id="UP000694240"/>
    </source>
</evidence>
<organism evidence="1 2">
    <name type="scientific">Arabidopsis thaliana x Arabidopsis arenosa</name>
    <dbReference type="NCBI Taxonomy" id="1240361"/>
    <lineage>
        <taxon>Eukaryota</taxon>
        <taxon>Viridiplantae</taxon>
        <taxon>Streptophyta</taxon>
        <taxon>Embryophyta</taxon>
        <taxon>Tracheophyta</taxon>
        <taxon>Spermatophyta</taxon>
        <taxon>Magnoliopsida</taxon>
        <taxon>eudicotyledons</taxon>
        <taxon>Gunneridae</taxon>
        <taxon>Pentapetalae</taxon>
        <taxon>rosids</taxon>
        <taxon>malvids</taxon>
        <taxon>Brassicales</taxon>
        <taxon>Brassicaceae</taxon>
        <taxon>Camelineae</taxon>
        <taxon>Arabidopsis</taxon>
    </lineage>
</organism>
<proteinExistence type="predicted"/>
<dbReference type="Proteomes" id="UP000694240">
    <property type="component" value="Chromosome 8"/>
</dbReference>
<dbReference type="AlphaFoldDB" id="A0A8T2APP9"/>
<gene>
    <name evidence="1" type="ORF">ISN45_Aa03g004820</name>
</gene>
<reference evidence="1 2" key="1">
    <citation type="submission" date="2020-12" db="EMBL/GenBank/DDBJ databases">
        <title>Concerted genomic and epigenomic changes stabilize Arabidopsis allopolyploids.</title>
        <authorList>
            <person name="Chen Z."/>
        </authorList>
    </citation>
    <scope>NUCLEOTIDE SEQUENCE [LARGE SCALE GENOMIC DNA]</scope>
    <source>
        <strain evidence="1">Allo738</strain>
        <tissue evidence="1">Leaf</tissue>
    </source>
</reference>
<protein>
    <submittedName>
        <fullName evidence="1">Uncharacterized protein</fullName>
    </submittedName>
</protein>